<dbReference type="Proteomes" id="UP000029109">
    <property type="component" value="Unassembled WGS sequence"/>
</dbReference>
<dbReference type="Pfam" id="PF13641">
    <property type="entry name" value="Glyco_tranf_2_3"/>
    <property type="match status" value="1"/>
</dbReference>
<comment type="caution">
    <text evidence="7">The sequence shown here is derived from an EMBL/GenBank/DDBJ whole genome shotgun (WGS) entry which is preliminary data.</text>
</comment>
<dbReference type="GO" id="GO:0016757">
    <property type="term" value="F:glycosyltransferase activity"/>
    <property type="evidence" value="ECO:0007669"/>
    <property type="project" value="UniProtKB-KW"/>
</dbReference>
<dbReference type="Pfam" id="PF19320">
    <property type="entry name" value="GlfT2_domain3"/>
    <property type="match status" value="1"/>
</dbReference>
<dbReference type="InterPro" id="IPR045699">
    <property type="entry name" value="GlfT2_C"/>
</dbReference>
<organism evidence="7 8">
    <name type="scientific">Bifidobacterium pullorum</name>
    <dbReference type="NCBI Taxonomy" id="78448"/>
    <lineage>
        <taxon>Bacteria</taxon>
        <taxon>Bacillati</taxon>
        <taxon>Actinomycetota</taxon>
        <taxon>Actinomycetes</taxon>
        <taxon>Bifidobacteriales</taxon>
        <taxon>Bifidobacteriaceae</taxon>
        <taxon>Bifidobacterium</taxon>
    </lineage>
</organism>
<keyword evidence="3" id="KW-0328">Glycosyltransferase</keyword>
<dbReference type="Pfam" id="PF17994">
    <property type="entry name" value="Glft2_N"/>
    <property type="match status" value="1"/>
</dbReference>
<evidence type="ECO:0000313" key="7">
    <source>
        <dbReference type="EMBL" id="KFI82579.1"/>
    </source>
</evidence>
<evidence type="ECO:0000256" key="2">
    <source>
        <dbReference type="ARBA" id="ARBA00006739"/>
    </source>
</evidence>
<reference evidence="7 8" key="1">
    <citation type="submission" date="2014-03" db="EMBL/GenBank/DDBJ databases">
        <title>Genomics of Bifidobacteria.</title>
        <authorList>
            <person name="Ventura M."/>
            <person name="Milani C."/>
            <person name="Lugli G.A."/>
        </authorList>
    </citation>
    <scope>NUCLEOTIDE SEQUENCE [LARGE SCALE GENOMIC DNA]</scope>
    <source>
        <strain evidence="7 8">LMG 21816</strain>
    </source>
</reference>
<dbReference type="InterPro" id="IPR040492">
    <property type="entry name" value="GlfT2_N"/>
</dbReference>
<dbReference type="PANTHER" id="PTHR43179">
    <property type="entry name" value="RHAMNOSYLTRANSFERASE WBBL"/>
    <property type="match status" value="1"/>
</dbReference>
<dbReference type="PANTHER" id="PTHR43179:SF12">
    <property type="entry name" value="GALACTOFURANOSYLTRANSFERASE GLFT2"/>
    <property type="match status" value="1"/>
</dbReference>
<feature type="domain" description="Galactofuranosyltransferase-2 C-terminal" evidence="6">
    <location>
        <begin position="499"/>
        <end position="687"/>
    </location>
</feature>
<comment type="similarity">
    <text evidence="2">Belongs to the glycosyltransferase 2 family.</text>
</comment>
<sequence>MSKTSMKRDADVAETRRTASPSMWETVNRVVFPVKDQDLTLPLYAIEWTRPHLPEQVFNPPIDLKRLNLSKQSLTGFQRMVDDGITRHAETDSNDVFTVGSRRSITVKAGHRVSLCTFFNAFPASYWRRWTNVGSIRLSLKAQGKGSVIVFKSNGRGLFSPITTLGVDSSARVTRIETILPLKGFIDGGYYWFDVKADDDAPLTISDAEWDAPVAARRAHAGDAGKTTTASIAITTFNRPSYCHDQLKAIAADDNLRRRLDTIYCVDQGTDLVRDQPGFADTARALGGQLTYVRQANLGGSGGYSRGMYETLRAGSSDYVQLLDDDAISEPESIIRAINFADYTRKPTIVGGGMFHIDNRTILLTLGEHWDPHSNMHGAIPGRPYNHDFAKHPLIESPEWHQRLEADYNAWWMCLIPTEVIRKIGLGLPLFIKHDDIEFGLRARRHGFRTVALPGVAVWHQAWHDKDPLRTWEEYFVLRNRWIQGLLYCDKPMPRFLREMVAGDVNAGCKLTYSAMKLRNMAMRDLMRGPQYIIDTMPTIISTVRKAREGFADSTVISDLDSVPEPEHTFAAPNGRWTSLGFRAELVRTFARNLFGRGSGVNDERPQVEIPYKDVFWMSFRGVNSALVTTPDGDNVEWFRRDSDLYRRMFMSNLKLYGELLKNWERYSRMYRSCNMSSPKVWEKIFAQACIDE</sequence>
<dbReference type="InterPro" id="IPR029044">
    <property type="entry name" value="Nucleotide-diphossugar_trans"/>
</dbReference>
<evidence type="ECO:0000313" key="8">
    <source>
        <dbReference type="Proteomes" id="UP000029109"/>
    </source>
</evidence>
<dbReference type="EMBL" id="JGZJ01000008">
    <property type="protein sequence ID" value="KFI82579.1"/>
    <property type="molecule type" value="Genomic_DNA"/>
</dbReference>
<proteinExistence type="inferred from homology"/>
<feature type="domain" description="Galactofuranosyltransferase GlfT2 N-terminal" evidence="5">
    <location>
        <begin position="94"/>
        <end position="213"/>
    </location>
</feature>
<gene>
    <name evidence="7" type="ORF">BPULL_2165</name>
</gene>
<evidence type="ECO:0000256" key="4">
    <source>
        <dbReference type="ARBA" id="ARBA00022679"/>
    </source>
</evidence>
<dbReference type="Gene3D" id="3.90.550.60">
    <property type="match status" value="1"/>
</dbReference>
<comment type="pathway">
    <text evidence="1">Cell wall biogenesis; cell wall polysaccharide biosynthesis.</text>
</comment>
<evidence type="ECO:0000259" key="6">
    <source>
        <dbReference type="Pfam" id="PF19320"/>
    </source>
</evidence>
<evidence type="ECO:0000256" key="3">
    <source>
        <dbReference type="ARBA" id="ARBA00022676"/>
    </source>
</evidence>
<name>A0A7V8HPY1_9BIFI</name>
<accession>A0A7V8HPY1</accession>
<keyword evidence="4 7" id="KW-0808">Transferase</keyword>
<dbReference type="AlphaFoldDB" id="A0A7V8HPY1"/>
<evidence type="ECO:0000259" key="5">
    <source>
        <dbReference type="Pfam" id="PF17994"/>
    </source>
</evidence>
<evidence type="ECO:0000256" key="1">
    <source>
        <dbReference type="ARBA" id="ARBA00004776"/>
    </source>
</evidence>
<dbReference type="SUPFAM" id="SSF53448">
    <property type="entry name" value="Nucleotide-diphospho-sugar transferases"/>
    <property type="match status" value="1"/>
</dbReference>
<protein>
    <submittedName>
        <fullName evidence="7">Glycosyl transferase</fullName>
    </submittedName>
</protein>